<dbReference type="PANTHER" id="PTHR38831:SF2">
    <property type="entry name" value="TYPE II SECRETION SYSTEM PROTEIN K"/>
    <property type="match status" value="1"/>
</dbReference>
<evidence type="ECO:0000256" key="8">
    <source>
        <dbReference type="ARBA" id="ARBA00022989"/>
    </source>
</evidence>
<dbReference type="SUPFAM" id="SSF158544">
    <property type="entry name" value="GspK insert domain-like"/>
    <property type="match status" value="1"/>
</dbReference>
<keyword evidence="6 11" id="KW-0812">Transmembrane</keyword>
<evidence type="ECO:0000256" key="10">
    <source>
        <dbReference type="SAM" id="MobiDB-lite"/>
    </source>
</evidence>
<accession>A0A1M5KEJ8</accession>
<evidence type="ECO:0000256" key="3">
    <source>
        <dbReference type="ARBA" id="ARBA00022448"/>
    </source>
</evidence>
<evidence type="ECO:0000313" key="14">
    <source>
        <dbReference type="Proteomes" id="UP000189796"/>
    </source>
</evidence>
<comment type="subcellular location">
    <subcellularLocation>
        <location evidence="1">Cell inner membrane</location>
    </subcellularLocation>
</comment>
<proteinExistence type="inferred from homology"/>
<evidence type="ECO:0000256" key="11">
    <source>
        <dbReference type="SAM" id="Phobius"/>
    </source>
</evidence>
<sequence length="305" mass="31928">MTRDRADAPAAERGFVIVAVLWIIMALSALAVIFSLYLSASAQALALNDTALQTEALVSASLELTAYQLTLAGDKARPSRGSFHFRMDDADVLVIFTSEAARIDLNFAPKEVLAGLFAGLGATRAAATEDADRIVGWRTRPVPGGTNDEEALYAAAGLKYGPRQSLFTNVNELALVAGLPPALVDRALPFVTVFNGSAGVDATIAAPEVIAALPGKPSDNPGGGSGERFALSSDASSDASAPASDGAMKAKSSSYRIEATINFSNGRRTASEVAIALGDKAEPYRVLSWQDDVEPSRSVRKRRGV</sequence>
<dbReference type="EMBL" id="LT670817">
    <property type="protein sequence ID" value="SHG51125.1"/>
    <property type="molecule type" value="Genomic_DNA"/>
</dbReference>
<dbReference type="PANTHER" id="PTHR38831">
    <property type="entry name" value="TYPE II SECRETION SYSTEM PROTEIN K"/>
    <property type="match status" value="1"/>
</dbReference>
<keyword evidence="7" id="KW-0653">Protein transport</keyword>
<dbReference type="InterPro" id="IPR038072">
    <property type="entry name" value="GspK_central_sf"/>
</dbReference>
<dbReference type="Pfam" id="PF21687">
    <property type="entry name" value="T2SSK_1st"/>
    <property type="match status" value="1"/>
</dbReference>
<evidence type="ECO:0000256" key="2">
    <source>
        <dbReference type="ARBA" id="ARBA00007246"/>
    </source>
</evidence>
<reference evidence="13 14" key="1">
    <citation type="submission" date="2016-11" db="EMBL/GenBank/DDBJ databases">
        <authorList>
            <person name="Jaros S."/>
            <person name="Januszkiewicz K."/>
            <person name="Wedrychowicz H."/>
        </authorList>
    </citation>
    <scope>NUCLEOTIDE SEQUENCE [LARGE SCALE GENOMIC DNA]</scope>
    <source>
        <strain evidence="13 14">GAS138</strain>
    </source>
</reference>
<name>A0A1M5KEJ8_9BRAD</name>
<evidence type="ECO:0000313" key="13">
    <source>
        <dbReference type="EMBL" id="SHG51125.1"/>
    </source>
</evidence>
<keyword evidence="4" id="KW-1003">Cell membrane</keyword>
<dbReference type="GO" id="GO:0009306">
    <property type="term" value="P:protein secretion"/>
    <property type="evidence" value="ECO:0007669"/>
    <property type="project" value="InterPro"/>
</dbReference>
<dbReference type="OrthoDB" id="8084719at2"/>
<keyword evidence="8 11" id="KW-1133">Transmembrane helix</keyword>
<comment type="similarity">
    <text evidence="2">Belongs to the GSP K family.</text>
</comment>
<feature type="region of interest" description="Disordered" evidence="10">
    <location>
        <begin position="214"/>
        <end position="247"/>
    </location>
</feature>
<evidence type="ECO:0000256" key="6">
    <source>
        <dbReference type="ARBA" id="ARBA00022692"/>
    </source>
</evidence>
<feature type="transmembrane region" description="Helical" evidence="11">
    <location>
        <begin position="15"/>
        <end position="38"/>
    </location>
</feature>
<gene>
    <name evidence="13" type="ORF">SAMN05443248_1796</name>
</gene>
<dbReference type="GO" id="GO:0005886">
    <property type="term" value="C:plasma membrane"/>
    <property type="evidence" value="ECO:0007669"/>
    <property type="project" value="UniProtKB-SubCell"/>
</dbReference>
<feature type="compositionally biased region" description="Low complexity" evidence="10">
    <location>
        <begin position="230"/>
        <end position="247"/>
    </location>
</feature>
<dbReference type="InterPro" id="IPR005628">
    <property type="entry name" value="GspK"/>
</dbReference>
<dbReference type="InterPro" id="IPR049031">
    <property type="entry name" value="T2SSK_SAM-like_1st"/>
</dbReference>
<evidence type="ECO:0000256" key="9">
    <source>
        <dbReference type="ARBA" id="ARBA00023136"/>
    </source>
</evidence>
<dbReference type="AlphaFoldDB" id="A0A1M5KEJ8"/>
<evidence type="ECO:0000256" key="5">
    <source>
        <dbReference type="ARBA" id="ARBA00022519"/>
    </source>
</evidence>
<protein>
    <submittedName>
        <fullName evidence="13">General secretion pathway protein K</fullName>
    </submittedName>
</protein>
<evidence type="ECO:0000256" key="7">
    <source>
        <dbReference type="ARBA" id="ARBA00022927"/>
    </source>
</evidence>
<dbReference type="RefSeq" id="WP_079600907.1">
    <property type="nucleotide sequence ID" value="NZ_LT670817.1"/>
</dbReference>
<organism evidence="13 14">
    <name type="scientific">Bradyrhizobium erythrophlei</name>
    <dbReference type="NCBI Taxonomy" id="1437360"/>
    <lineage>
        <taxon>Bacteria</taxon>
        <taxon>Pseudomonadati</taxon>
        <taxon>Pseudomonadota</taxon>
        <taxon>Alphaproteobacteria</taxon>
        <taxon>Hyphomicrobiales</taxon>
        <taxon>Nitrobacteraceae</taxon>
        <taxon>Bradyrhizobium</taxon>
    </lineage>
</organism>
<feature type="domain" description="T2SS protein K first SAM-like" evidence="12">
    <location>
        <begin position="109"/>
        <end position="194"/>
    </location>
</feature>
<evidence type="ECO:0000259" key="12">
    <source>
        <dbReference type="Pfam" id="PF21687"/>
    </source>
</evidence>
<dbReference type="Gene3D" id="1.10.40.60">
    <property type="entry name" value="EpsJ-like"/>
    <property type="match status" value="1"/>
</dbReference>
<keyword evidence="3" id="KW-0813">Transport</keyword>
<dbReference type="Proteomes" id="UP000189796">
    <property type="component" value="Chromosome I"/>
</dbReference>
<keyword evidence="9 11" id="KW-0472">Membrane</keyword>
<keyword evidence="5" id="KW-0997">Cell inner membrane</keyword>
<evidence type="ECO:0000256" key="4">
    <source>
        <dbReference type="ARBA" id="ARBA00022475"/>
    </source>
</evidence>
<evidence type="ECO:0000256" key="1">
    <source>
        <dbReference type="ARBA" id="ARBA00004533"/>
    </source>
</evidence>